<keyword evidence="3" id="KW-1000">Mitochondrion outer membrane</keyword>
<feature type="region of interest" description="Disordered" evidence="7">
    <location>
        <begin position="35"/>
        <end position="54"/>
    </location>
</feature>
<evidence type="ECO:0000256" key="3">
    <source>
        <dbReference type="ARBA" id="ARBA00022787"/>
    </source>
</evidence>
<proteinExistence type="predicted"/>
<feature type="domain" description="Armadillo repeat-containing" evidence="9">
    <location>
        <begin position="115"/>
        <end position="299"/>
    </location>
</feature>
<sequence>MGRAREVGWMAAGLMIGAGACYCVYKLTIGRDDNDKLEEEEEDEWDGDQELDEEEPEIWFDFTTMARPWSEDGDWNEPGAPGGTEDRPSGGGKANRAHPIKQRPFPYEHKNTWSAQSFKNLNCVLDLSKCPSIQGKMLCDEPKDTDFSLGHTVNSHMASLSNVGTTVITPHASVREKAWCAPKNLNASIENQGQIKMYIDEVCRETVSHCCNSFLQQAGLDLLISMTVINNMLAKSVSDLKFPLIAEGSGCAKVQVLEPLMGLSEKSALAGKLLGAQMLFSFMSLFIRSGNRQILLETLAP</sequence>
<keyword evidence="12" id="KW-1185">Reference proteome</keyword>
<dbReference type="GO" id="GO:0005741">
    <property type="term" value="C:mitochondrial outer membrane"/>
    <property type="evidence" value="ECO:0007669"/>
    <property type="project" value="UniProtKB-SubCell"/>
</dbReference>
<evidence type="ECO:0000313" key="10">
    <source>
        <dbReference type="EMBL" id="JAV36227.1"/>
    </source>
</evidence>
<gene>
    <name evidence="10" type="primary">ARMCX6</name>
    <name evidence="11 13" type="synonym">Armcx6</name>
</gene>
<dbReference type="GeneID" id="109693409"/>
<evidence type="ECO:0000256" key="1">
    <source>
        <dbReference type="ARBA" id="ARBA00004572"/>
    </source>
</evidence>
<protein>
    <submittedName>
        <fullName evidence="10 13">Protein ARMCX6</fullName>
    </submittedName>
</protein>
<dbReference type="KEGG" id="ccan:109693409"/>
<dbReference type="EMBL" id="GFFV01003718">
    <property type="protein sequence ID" value="JAV36227.1"/>
    <property type="molecule type" value="Transcribed_RNA"/>
</dbReference>
<keyword evidence="2 8" id="KW-0812">Transmembrane</keyword>
<comment type="subcellular location">
    <subcellularLocation>
        <location evidence="1">Mitochondrion outer membrane</location>
        <topology evidence="1">Single-pass membrane protein</topology>
    </subcellularLocation>
</comment>
<keyword evidence="4 8" id="KW-1133">Transmembrane helix</keyword>
<evidence type="ECO:0000256" key="8">
    <source>
        <dbReference type="SAM" id="Phobius"/>
    </source>
</evidence>
<feature type="transmembrane region" description="Helical" evidence="8">
    <location>
        <begin position="7"/>
        <end position="27"/>
    </location>
</feature>
<accession>A0A250XXW6</accession>
<reference evidence="11" key="2">
    <citation type="submission" date="2023-09" db="UniProtKB">
        <authorList>
            <consortium name="Ensembl"/>
        </authorList>
    </citation>
    <scope>IDENTIFICATION</scope>
</reference>
<name>A0A250XXW6_CASCN</name>
<evidence type="ECO:0000256" key="7">
    <source>
        <dbReference type="SAM" id="MobiDB-lite"/>
    </source>
</evidence>
<organism evidence="10">
    <name type="scientific">Castor canadensis</name>
    <name type="common">American beaver</name>
    <dbReference type="NCBI Taxonomy" id="51338"/>
    <lineage>
        <taxon>Eukaryota</taxon>
        <taxon>Metazoa</taxon>
        <taxon>Chordata</taxon>
        <taxon>Craniata</taxon>
        <taxon>Vertebrata</taxon>
        <taxon>Euteleostomi</taxon>
        <taxon>Mammalia</taxon>
        <taxon>Eutheria</taxon>
        <taxon>Euarchontoglires</taxon>
        <taxon>Glires</taxon>
        <taxon>Rodentia</taxon>
        <taxon>Castorimorpha</taxon>
        <taxon>Castoridae</taxon>
        <taxon>Castor</taxon>
    </lineage>
</organism>
<evidence type="ECO:0000256" key="2">
    <source>
        <dbReference type="ARBA" id="ARBA00022692"/>
    </source>
</evidence>
<dbReference type="Pfam" id="PF04826">
    <property type="entry name" value="Arm_2"/>
    <property type="match status" value="1"/>
</dbReference>
<dbReference type="PANTHER" id="PTHR15712">
    <property type="entry name" value="ARMADILLO REPEAT CONTAINING PROTEIN"/>
    <property type="match status" value="1"/>
</dbReference>
<feature type="region of interest" description="Disordered" evidence="7">
    <location>
        <begin position="69"/>
        <end position="99"/>
    </location>
</feature>
<dbReference type="CTD" id="54470"/>
<dbReference type="InterPro" id="IPR006911">
    <property type="entry name" value="ARM-rpt_dom"/>
</dbReference>
<evidence type="ECO:0000313" key="12">
    <source>
        <dbReference type="Proteomes" id="UP001732720"/>
    </source>
</evidence>
<dbReference type="InterPro" id="IPR051303">
    <property type="entry name" value="Armcx_regulator"/>
</dbReference>
<evidence type="ECO:0000256" key="6">
    <source>
        <dbReference type="ARBA" id="ARBA00023136"/>
    </source>
</evidence>
<evidence type="ECO:0000259" key="9">
    <source>
        <dbReference type="Pfam" id="PF04826"/>
    </source>
</evidence>
<dbReference type="RefSeq" id="XP_020030294.1">
    <property type="nucleotide sequence ID" value="XM_020174705.1"/>
</dbReference>
<dbReference type="PROSITE" id="PS51257">
    <property type="entry name" value="PROKAR_LIPOPROTEIN"/>
    <property type="match status" value="1"/>
</dbReference>
<dbReference type="Ensembl" id="ENSCCNT00000037520.1">
    <property type="protein sequence ID" value="ENSCCNP00000029760.1"/>
    <property type="gene ID" value="ENSCCNG00000028528.1"/>
</dbReference>
<evidence type="ECO:0000256" key="5">
    <source>
        <dbReference type="ARBA" id="ARBA00023128"/>
    </source>
</evidence>
<dbReference type="PANTHER" id="PTHR15712:SF6">
    <property type="entry name" value="PROTEIN ARMCX6"/>
    <property type="match status" value="1"/>
</dbReference>
<reference evidence="13" key="3">
    <citation type="submission" date="2025-04" db="UniProtKB">
        <authorList>
            <consortium name="RefSeq"/>
        </authorList>
    </citation>
    <scope>IDENTIFICATION</scope>
    <source>
        <tissue evidence="13">Leukocyte</tissue>
    </source>
</reference>
<dbReference type="AlphaFoldDB" id="A0A250XXW6"/>
<evidence type="ECO:0000313" key="13">
    <source>
        <dbReference type="RefSeq" id="XP_020030294.1"/>
    </source>
</evidence>
<keyword evidence="6 8" id="KW-0472">Membrane</keyword>
<dbReference type="OrthoDB" id="10017790at2759"/>
<evidence type="ECO:0000256" key="4">
    <source>
        <dbReference type="ARBA" id="ARBA00022989"/>
    </source>
</evidence>
<evidence type="ECO:0000313" key="11">
    <source>
        <dbReference type="Ensembl" id="ENSCCNP00000029760.1"/>
    </source>
</evidence>
<reference evidence="10" key="1">
    <citation type="journal article" date="2017" name="G3 (Bethesda)">
        <title>De Novo Genome and Transcriptome Assembly of the Canadian Beaver (Castor canadensis).</title>
        <authorList>
            <person name="Lok S."/>
            <person name="Paton T.A."/>
            <person name="Wang Z."/>
            <person name="Kaur G."/>
            <person name="Walker S."/>
            <person name="Yuen R.K."/>
            <person name="Sung W.W."/>
            <person name="Whitney J."/>
            <person name="Buchanan J.A."/>
            <person name="Trost B."/>
            <person name="Singh N."/>
            <person name="Apresto B."/>
            <person name="Chen N."/>
            <person name="Coole M."/>
            <person name="Dawson T.J."/>
            <person name="Ho K.Y."/>
            <person name="Hu Z."/>
            <person name="Pullenayegum S."/>
            <person name="Samler K."/>
            <person name="Shipstone A."/>
            <person name="Tsoi F."/>
            <person name="Wang T."/>
            <person name="Pereira S.L."/>
            <person name="Rostami P."/>
            <person name="Ryan C.A."/>
            <person name="Tong A.H."/>
            <person name="Ng K."/>
            <person name="Sundaravadanam Y."/>
            <person name="Simpson J.T."/>
            <person name="Lim B.K."/>
            <person name="Engstrom M.D."/>
            <person name="Dutton C.J."/>
            <person name="Kerr K.C."/>
            <person name="Franke M."/>
            <person name="Rapley W."/>
            <person name="Wintle R.F."/>
            <person name="Scherer S.W."/>
        </authorList>
    </citation>
    <scope>NUCLEOTIDE SEQUENCE</scope>
    <source>
        <strain evidence="10">ROM106880</strain>
        <tissue evidence="10">Muscle</tissue>
    </source>
</reference>
<keyword evidence="5" id="KW-0496">Mitochondrion</keyword>
<dbReference type="Proteomes" id="UP001732720">
    <property type="component" value="Chromosome X"/>
</dbReference>